<evidence type="ECO:0000256" key="1">
    <source>
        <dbReference type="SAM" id="Phobius"/>
    </source>
</evidence>
<dbReference type="EMBL" id="NQMQ01000009">
    <property type="protein sequence ID" value="PAJ70532.1"/>
    <property type="molecule type" value="Genomic_DNA"/>
</dbReference>
<dbReference type="RefSeq" id="WP_095276067.1">
    <property type="nucleotide sequence ID" value="NZ_CP047655.1"/>
</dbReference>
<evidence type="ECO:0000313" key="3">
    <source>
        <dbReference type="Proteomes" id="UP000215771"/>
    </source>
</evidence>
<evidence type="ECO:0000313" key="2">
    <source>
        <dbReference type="EMBL" id="PAJ70532.1"/>
    </source>
</evidence>
<feature type="transmembrane region" description="Helical" evidence="1">
    <location>
        <begin position="56"/>
        <end position="78"/>
    </location>
</feature>
<dbReference type="AlphaFoldDB" id="A0A269PEG2"/>
<proteinExistence type="predicted"/>
<dbReference type="Proteomes" id="UP000215771">
    <property type="component" value="Unassembled WGS sequence"/>
</dbReference>
<accession>A0A269PEG2</accession>
<keyword evidence="1" id="KW-0472">Membrane</keyword>
<keyword evidence="1" id="KW-1133">Transmembrane helix</keyword>
<name>A0A269PEG2_9CORY</name>
<keyword evidence="1" id="KW-0812">Transmembrane</keyword>
<comment type="caution">
    <text evidence="2">The sequence shown here is derived from an EMBL/GenBank/DDBJ whole genome shotgun (WGS) entry which is preliminary data.</text>
</comment>
<organism evidence="2 3">
    <name type="scientific">Corynebacterium hadale</name>
    <dbReference type="NCBI Taxonomy" id="2026255"/>
    <lineage>
        <taxon>Bacteria</taxon>
        <taxon>Bacillati</taxon>
        <taxon>Actinomycetota</taxon>
        <taxon>Actinomycetes</taxon>
        <taxon>Mycobacteriales</taxon>
        <taxon>Corynebacteriaceae</taxon>
        <taxon>Corynebacterium</taxon>
    </lineage>
</organism>
<feature type="transmembrane region" description="Helical" evidence="1">
    <location>
        <begin position="26"/>
        <end position="44"/>
    </location>
</feature>
<sequence>MIPLITFVIALLAWETFRAVRRPQRAGLALINAALTTLVVWWIATPLDWNATLPIWLWWALAVWAAVLVGLSAARVALQRSTVLER</sequence>
<gene>
    <name evidence="2" type="ORF">CIG21_04305</name>
</gene>
<reference evidence="2 3" key="1">
    <citation type="submission" date="2017-08" db="EMBL/GenBank/DDBJ databases">
        <authorList>
            <person name="de Groot N.N."/>
        </authorList>
    </citation>
    <scope>NUCLEOTIDE SEQUENCE [LARGE SCALE GENOMIC DNA]</scope>
    <source>
        <strain evidence="2 3">NBT06-6</strain>
    </source>
</reference>
<protein>
    <submittedName>
        <fullName evidence="2">Uncharacterized protein</fullName>
    </submittedName>
</protein>